<dbReference type="OrthoDB" id="9772590at2"/>
<proteinExistence type="inferred from homology"/>
<evidence type="ECO:0000256" key="13">
    <source>
        <dbReference type="RuleBase" id="RU000672"/>
    </source>
</evidence>
<reference evidence="17 18" key="1">
    <citation type="submission" date="2019-02" db="EMBL/GenBank/DDBJ databases">
        <title>Deep-cultivation of Planctomycetes and their phenomic and genomic characterization uncovers novel biology.</title>
        <authorList>
            <person name="Wiegand S."/>
            <person name="Jogler M."/>
            <person name="Boedeker C."/>
            <person name="Pinto D."/>
            <person name="Vollmers J."/>
            <person name="Rivas-Marin E."/>
            <person name="Kohn T."/>
            <person name="Peeters S.H."/>
            <person name="Heuer A."/>
            <person name="Rast P."/>
            <person name="Oberbeckmann S."/>
            <person name="Bunk B."/>
            <person name="Jeske O."/>
            <person name="Meyerdierks A."/>
            <person name="Storesund J.E."/>
            <person name="Kallscheuer N."/>
            <person name="Luecker S."/>
            <person name="Lage O.M."/>
            <person name="Pohl T."/>
            <person name="Merkel B.J."/>
            <person name="Hornburger P."/>
            <person name="Mueller R.-W."/>
            <person name="Bruemmer F."/>
            <person name="Labrenz M."/>
            <person name="Spormann A.M."/>
            <person name="Op den Camp H."/>
            <person name="Overmann J."/>
            <person name="Amann R."/>
            <person name="Jetten M.S.M."/>
            <person name="Mascher T."/>
            <person name="Medema M.H."/>
            <person name="Devos D.P."/>
            <person name="Kaster A.-K."/>
            <person name="Ovreas L."/>
            <person name="Rohde M."/>
            <person name="Galperin M.Y."/>
            <person name="Jogler C."/>
        </authorList>
    </citation>
    <scope>NUCLEOTIDE SEQUENCE [LARGE SCALE GENOMIC DNA]</scope>
    <source>
        <strain evidence="17 18">ETA_A8</strain>
    </source>
</reference>
<comment type="cofactor">
    <cofactor evidence="3">
        <name>Zn(2+)</name>
        <dbReference type="ChEBI" id="CHEBI:29105"/>
    </cofactor>
</comment>
<dbReference type="Pfam" id="PF01179">
    <property type="entry name" value="Cu_amine_oxid"/>
    <property type="match status" value="1"/>
</dbReference>
<dbReference type="Pfam" id="PF02727">
    <property type="entry name" value="Cu_amine_oxidN2"/>
    <property type="match status" value="1"/>
</dbReference>
<evidence type="ECO:0000256" key="6">
    <source>
        <dbReference type="ARBA" id="ARBA00022723"/>
    </source>
</evidence>
<dbReference type="SUPFAM" id="SSF54416">
    <property type="entry name" value="Amine oxidase N-terminal region"/>
    <property type="match status" value="2"/>
</dbReference>
<gene>
    <name evidence="17" type="primary">maoII_2</name>
    <name evidence="17" type="ORF">ETAA8_32490</name>
</gene>
<evidence type="ECO:0000256" key="3">
    <source>
        <dbReference type="ARBA" id="ARBA00001947"/>
    </source>
</evidence>
<dbReference type="GO" id="GO:0048038">
    <property type="term" value="F:quinone binding"/>
    <property type="evidence" value="ECO:0007669"/>
    <property type="project" value="InterPro"/>
</dbReference>
<dbReference type="InterPro" id="IPR015802">
    <property type="entry name" value="Cu_amine_oxidase_N3"/>
</dbReference>
<feature type="active site" description="Schiff-base intermediate with substrate; via topaquinone" evidence="11">
    <location>
        <position position="398"/>
    </location>
</feature>
<feature type="active site" description="Proton acceptor" evidence="11">
    <location>
        <position position="314"/>
    </location>
</feature>
<evidence type="ECO:0000313" key="18">
    <source>
        <dbReference type="Proteomes" id="UP000315017"/>
    </source>
</evidence>
<dbReference type="GO" id="GO:0009308">
    <property type="term" value="P:amine metabolic process"/>
    <property type="evidence" value="ECO:0007669"/>
    <property type="project" value="UniProtKB-UniRule"/>
</dbReference>
<keyword evidence="9 13" id="KW-0186">Copper</keyword>
<evidence type="ECO:0000256" key="10">
    <source>
        <dbReference type="ARBA" id="ARBA00023211"/>
    </source>
</evidence>
<keyword evidence="7 11" id="KW-0801">TPQ</keyword>
<feature type="domain" description="Copper amine oxidase catalytic" evidence="14">
    <location>
        <begin position="239"/>
        <end position="656"/>
    </location>
</feature>
<evidence type="ECO:0000256" key="2">
    <source>
        <dbReference type="ARBA" id="ARBA00001936"/>
    </source>
</evidence>
<dbReference type="SUPFAM" id="SSF49998">
    <property type="entry name" value="Amine oxidase catalytic domain"/>
    <property type="match status" value="1"/>
</dbReference>
<comment type="cofactor">
    <cofactor evidence="13">
        <name>Cu cation</name>
        <dbReference type="ChEBI" id="CHEBI:23378"/>
    </cofactor>
    <text evidence="13">Contains 1 topaquinone per subunit.</text>
</comment>
<evidence type="ECO:0000259" key="14">
    <source>
        <dbReference type="Pfam" id="PF01179"/>
    </source>
</evidence>
<feature type="domain" description="Copper amine oxidase N3-terminal" evidence="16">
    <location>
        <begin position="115"/>
        <end position="212"/>
    </location>
</feature>
<dbReference type="InterPro" id="IPR015800">
    <property type="entry name" value="Cu_amine_oxidase_N2"/>
</dbReference>
<dbReference type="InterPro" id="IPR015798">
    <property type="entry name" value="Cu_amine_oxidase_C"/>
</dbReference>
<dbReference type="InterPro" id="IPR016182">
    <property type="entry name" value="Cu_amine_oxidase_N-reg"/>
</dbReference>
<dbReference type="PANTHER" id="PTHR10638">
    <property type="entry name" value="COPPER AMINE OXIDASE"/>
    <property type="match status" value="1"/>
</dbReference>
<dbReference type="Proteomes" id="UP000315017">
    <property type="component" value="Chromosome"/>
</dbReference>
<organism evidence="17 18">
    <name type="scientific">Anatilimnocola aggregata</name>
    <dbReference type="NCBI Taxonomy" id="2528021"/>
    <lineage>
        <taxon>Bacteria</taxon>
        <taxon>Pseudomonadati</taxon>
        <taxon>Planctomycetota</taxon>
        <taxon>Planctomycetia</taxon>
        <taxon>Pirellulales</taxon>
        <taxon>Pirellulaceae</taxon>
        <taxon>Anatilimnocola</taxon>
    </lineage>
</organism>
<name>A0A517YD84_9BACT</name>
<dbReference type="InterPro" id="IPR000269">
    <property type="entry name" value="Cu_amine_oxidase"/>
</dbReference>
<dbReference type="Pfam" id="PF02728">
    <property type="entry name" value="Cu_amine_oxidN3"/>
    <property type="match status" value="1"/>
</dbReference>
<evidence type="ECO:0000256" key="7">
    <source>
        <dbReference type="ARBA" id="ARBA00022772"/>
    </source>
</evidence>
<dbReference type="Gene3D" id="3.10.450.40">
    <property type="match status" value="2"/>
</dbReference>
<dbReference type="AlphaFoldDB" id="A0A517YD84"/>
<dbReference type="PROSITE" id="PS01164">
    <property type="entry name" value="COPPER_AMINE_OXID_1"/>
    <property type="match status" value="1"/>
</dbReference>
<evidence type="ECO:0000256" key="5">
    <source>
        <dbReference type="ARBA" id="ARBA00011738"/>
    </source>
</evidence>
<keyword evidence="6 13" id="KW-0479">Metal-binding</keyword>
<dbReference type="InterPro" id="IPR036460">
    <property type="entry name" value="Cu_amine_oxidase_C_sf"/>
</dbReference>
<comment type="similarity">
    <text evidence="4 13">Belongs to the copper/topaquinone oxidase family.</text>
</comment>
<comment type="PTM">
    <text evidence="12 13">Topaquinone (TPQ) is generated by copper-dependent autoxidation of a specific tyrosyl residue.</text>
</comment>
<dbReference type="KEGG" id="aagg:ETAA8_32490"/>
<keyword evidence="18" id="KW-1185">Reference proteome</keyword>
<feature type="domain" description="Copper amine oxidase N2-terminal" evidence="15">
    <location>
        <begin position="25"/>
        <end position="108"/>
    </location>
</feature>
<comment type="cofactor">
    <cofactor evidence="2">
        <name>Mn(2+)</name>
        <dbReference type="ChEBI" id="CHEBI:29035"/>
    </cofactor>
</comment>
<evidence type="ECO:0000256" key="12">
    <source>
        <dbReference type="PIRSR" id="PIRSR600269-51"/>
    </source>
</evidence>
<evidence type="ECO:0000259" key="16">
    <source>
        <dbReference type="Pfam" id="PF02728"/>
    </source>
</evidence>
<evidence type="ECO:0000256" key="11">
    <source>
        <dbReference type="PIRSR" id="PIRSR600269-50"/>
    </source>
</evidence>
<dbReference type="GO" id="GO:0008131">
    <property type="term" value="F:primary methylamine oxidase activity"/>
    <property type="evidence" value="ECO:0007669"/>
    <property type="project" value="InterPro"/>
</dbReference>
<dbReference type="EC" id="1.4.3.-" evidence="13"/>
<sequence length="667" mass="73845">MKSVIGLTWCFFVVVHMTCAAESLHPLLPLTEAELNRSVDLICAGHGKRGELLFPMLALQEPTKQELHGLAAGKSVPRRASAVVLDRQARRSYEATVDLAAGKLTSWQELPGIHPTVLLEEYERVANIVRADPLWQAAMKKRGIEKFEQVNLDGWAPGFLSVPGAETARLMRVLSFYRGEGVNAYGRPVEGVIALVNLDTGKVQQLVDTGVVPVSNDPGTDFFAKNNIPPRSVPKPLLISQPEGPSFEVEGNEIRWQKWRFRYSLHPREGLVLHTIGYEEKEKVRSILHRASVAEMVVPYGDAAANWNWRSAFDQGEYGLGRTCNSLILGQDVPANARLFDTTFVDDYGQPYTKPTSVAIYEQDGGVLWKHYDETSGKVAIRRARQLVIGTVTTVGNYDYGLNWIFHQDGTLEARVDLTGILLVKGVVPQKCEKCAAVERGATGEAKGDQRYGTLVGKSVVAANHQHIFSFRLDFDIDGSGNSVVETSVKPAPAGPDNPAANAFVHLETPLRTEREARRNLNLQEHRRWKVYNPTVTNDLGHFSGYLLEPGSNCVPKLGPTSIIRKRAGYIDHHLWVTQQKDKELHAAGDYPRQRAAGEGLPQWSGDESLEKQDLVMWYTMTVTHVPRAEEWPVMSAAHSGFSLVPAGFFAQNPALDVPDSVPKTEP</sequence>
<dbReference type="PANTHER" id="PTHR10638:SF86">
    <property type="entry name" value="COPPER AMINE OXIDASE 1-RELATED"/>
    <property type="match status" value="1"/>
</dbReference>
<dbReference type="EMBL" id="CP036274">
    <property type="protein sequence ID" value="QDU28149.1"/>
    <property type="molecule type" value="Genomic_DNA"/>
</dbReference>
<comment type="subunit">
    <text evidence="5">Homodimer.</text>
</comment>
<evidence type="ECO:0000256" key="8">
    <source>
        <dbReference type="ARBA" id="ARBA00023002"/>
    </source>
</evidence>
<comment type="cofactor">
    <cofactor evidence="1">
        <name>Cu cation</name>
        <dbReference type="ChEBI" id="CHEBI:23378"/>
    </cofactor>
</comment>
<dbReference type="Gene3D" id="2.70.98.20">
    <property type="entry name" value="Copper amine oxidase, catalytic domain"/>
    <property type="match status" value="1"/>
</dbReference>
<protein>
    <recommendedName>
        <fullName evidence="13">Amine oxidase</fullName>
        <ecNumber evidence="13">1.4.3.-</ecNumber>
    </recommendedName>
</protein>
<keyword evidence="8 13" id="KW-0560">Oxidoreductase</keyword>
<evidence type="ECO:0000259" key="15">
    <source>
        <dbReference type="Pfam" id="PF02727"/>
    </source>
</evidence>
<evidence type="ECO:0000256" key="9">
    <source>
        <dbReference type="ARBA" id="ARBA00023008"/>
    </source>
</evidence>
<keyword evidence="10" id="KW-0464">Manganese</keyword>
<dbReference type="InterPro" id="IPR049948">
    <property type="entry name" value="Cu_Am_ox_TPQ-bd"/>
</dbReference>
<evidence type="ECO:0000256" key="1">
    <source>
        <dbReference type="ARBA" id="ARBA00001935"/>
    </source>
</evidence>
<dbReference type="RefSeq" id="WP_145089954.1">
    <property type="nucleotide sequence ID" value="NZ_CP036274.1"/>
</dbReference>
<accession>A0A517YD84</accession>
<dbReference type="GO" id="GO:0005507">
    <property type="term" value="F:copper ion binding"/>
    <property type="evidence" value="ECO:0007669"/>
    <property type="project" value="InterPro"/>
</dbReference>
<evidence type="ECO:0000313" key="17">
    <source>
        <dbReference type="EMBL" id="QDU28149.1"/>
    </source>
</evidence>
<dbReference type="NCBIfam" id="NF008559">
    <property type="entry name" value="PRK11504.1"/>
    <property type="match status" value="1"/>
</dbReference>
<evidence type="ECO:0000256" key="4">
    <source>
        <dbReference type="ARBA" id="ARBA00007983"/>
    </source>
</evidence>
<feature type="modified residue" description="2',4',5'-topaquinone" evidence="12">
    <location>
        <position position="398"/>
    </location>
</feature>